<gene>
    <name evidence="6" type="ORF">A2519_19485</name>
</gene>
<evidence type="ECO:0000256" key="2">
    <source>
        <dbReference type="ARBA" id="ARBA00022618"/>
    </source>
</evidence>
<dbReference type="NCBIfam" id="TIGR00281">
    <property type="entry name" value="SMC-Scp complex subunit ScpB"/>
    <property type="match status" value="1"/>
</dbReference>
<feature type="compositionally biased region" description="Acidic residues" evidence="5">
    <location>
        <begin position="48"/>
        <end position="65"/>
    </location>
</feature>
<dbReference type="InterPro" id="IPR036388">
    <property type="entry name" value="WH-like_DNA-bd_sf"/>
</dbReference>
<feature type="region of interest" description="Disordered" evidence="5">
    <location>
        <begin position="1"/>
        <end position="74"/>
    </location>
</feature>
<evidence type="ECO:0000313" key="6">
    <source>
        <dbReference type="EMBL" id="OGK04089.1"/>
    </source>
</evidence>
<dbReference type="Gene3D" id="1.10.10.10">
    <property type="entry name" value="Winged helix-like DNA-binding domain superfamily/Winged helix DNA-binding domain"/>
    <property type="match status" value="2"/>
</dbReference>
<feature type="region of interest" description="Disordered" evidence="5">
    <location>
        <begin position="260"/>
        <end position="321"/>
    </location>
</feature>
<dbReference type="Pfam" id="PF04079">
    <property type="entry name" value="SMC_ScpB"/>
    <property type="match status" value="1"/>
</dbReference>
<keyword evidence="1" id="KW-0963">Cytoplasm</keyword>
<keyword evidence="4" id="KW-0131">Cell cycle</keyword>
<feature type="compositionally biased region" description="Low complexity" evidence="5">
    <location>
        <begin position="18"/>
        <end position="27"/>
    </location>
</feature>
<dbReference type="SUPFAM" id="SSF46785">
    <property type="entry name" value="Winged helix' DNA-binding domain"/>
    <property type="match status" value="2"/>
</dbReference>
<proteinExistence type="predicted"/>
<protein>
    <submittedName>
        <fullName evidence="6">SMC-Scp complex subunit ScpB</fullName>
    </submittedName>
</protein>
<evidence type="ECO:0000313" key="7">
    <source>
        <dbReference type="Proteomes" id="UP000179243"/>
    </source>
</evidence>
<sequence length="321" mass="35130">MDDANIVNQNAFDEEQALAEQMAAETASQETAADETAPQETTAPDASLETELELTEADEAAEQEEAQARTASKDVPKNLPHVIEALLFASDEPLSASKLKDILNVSLDQRELRNVILDINKRLQTERHPFEIVEVAGAFQFRTISAYARHIKELFKDRAIRRLSQQGLETLAIIAYQQPASKSEVENIRSVSTDGALKTLLERRLIKILGRSETKAGKPIVYGTTREFLKYFGLKKISELPRLEELSETAAARSELMHGLKRDHETEETLAPVAAPAAPASQDADSAPVQPQSQEEAGAAPAQEESGQQPAQEGPTPPETA</sequence>
<dbReference type="EMBL" id="MFYX01000075">
    <property type="protein sequence ID" value="OGK04089.1"/>
    <property type="molecule type" value="Genomic_DNA"/>
</dbReference>
<name>A0A1F7FBP9_UNCRA</name>
<keyword evidence="2" id="KW-0132">Cell division</keyword>
<organism evidence="6 7">
    <name type="scientific">Candidatus Raymondbacteria bacterium RIFOXYD12_FULL_49_13</name>
    <dbReference type="NCBI Taxonomy" id="1817890"/>
    <lineage>
        <taxon>Bacteria</taxon>
        <taxon>Raymondiibacteriota</taxon>
    </lineage>
</organism>
<comment type="caution">
    <text evidence="6">The sequence shown here is derived from an EMBL/GenBank/DDBJ whole genome shotgun (WGS) entry which is preliminary data.</text>
</comment>
<feature type="compositionally biased region" description="Low complexity" evidence="5">
    <location>
        <begin position="271"/>
        <end position="314"/>
    </location>
</feature>
<dbReference type="GO" id="GO:0051301">
    <property type="term" value="P:cell division"/>
    <property type="evidence" value="ECO:0007669"/>
    <property type="project" value="UniProtKB-KW"/>
</dbReference>
<dbReference type="InterPro" id="IPR036390">
    <property type="entry name" value="WH_DNA-bd_sf"/>
</dbReference>
<evidence type="ECO:0000256" key="5">
    <source>
        <dbReference type="SAM" id="MobiDB-lite"/>
    </source>
</evidence>
<dbReference type="PANTHER" id="PTHR34298:SF2">
    <property type="entry name" value="SEGREGATION AND CONDENSATION PROTEIN B"/>
    <property type="match status" value="1"/>
</dbReference>
<accession>A0A1F7FBP9</accession>
<reference evidence="6 7" key="1">
    <citation type="journal article" date="2016" name="Nat. Commun.">
        <title>Thousands of microbial genomes shed light on interconnected biogeochemical processes in an aquifer system.</title>
        <authorList>
            <person name="Anantharaman K."/>
            <person name="Brown C.T."/>
            <person name="Hug L.A."/>
            <person name="Sharon I."/>
            <person name="Castelle C.J."/>
            <person name="Probst A.J."/>
            <person name="Thomas B.C."/>
            <person name="Singh A."/>
            <person name="Wilkins M.J."/>
            <person name="Karaoz U."/>
            <person name="Brodie E.L."/>
            <person name="Williams K.H."/>
            <person name="Hubbard S.S."/>
            <person name="Banfield J.F."/>
        </authorList>
    </citation>
    <scope>NUCLEOTIDE SEQUENCE [LARGE SCALE GENOMIC DNA]</scope>
</reference>
<keyword evidence="3" id="KW-0159">Chromosome partition</keyword>
<dbReference type="AlphaFoldDB" id="A0A1F7FBP9"/>
<dbReference type="PANTHER" id="PTHR34298">
    <property type="entry name" value="SEGREGATION AND CONDENSATION PROTEIN B"/>
    <property type="match status" value="1"/>
</dbReference>
<dbReference type="Proteomes" id="UP000179243">
    <property type="component" value="Unassembled WGS sequence"/>
</dbReference>
<evidence type="ECO:0000256" key="4">
    <source>
        <dbReference type="ARBA" id="ARBA00023306"/>
    </source>
</evidence>
<evidence type="ECO:0000256" key="3">
    <source>
        <dbReference type="ARBA" id="ARBA00022829"/>
    </source>
</evidence>
<dbReference type="GO" id="GO:0051304">
    <property type="term" value="P:chromosome separation"/>
    <property type="evidence" value="ECO:0007669"/>
    <property type="project" value="InterPro"/>
</dbReference>
<evidence type="ECO:0000256" key="1">
    <source>
        <dbReference type="ARBA" id="ARBA00022490"/>
    </source>
</evidence>
<dbReference type="InterPro" id="IPR005234">
    <property type="entry name" value="ScpB_csome_segregation"/>
</dbReference>
<feature type="compositionally biased region" description="Polar residues" evidence="5">
    <location>
        <begin position="1"/>
        <end position="11"/>
    </location>
</feature>